<dbReference type="EMBL" id="LCYG01000054">
    <property type="protein sequence ID" value="KLK91516.1"/>
    <property type="molecule type" value="Genomic_DNA"/>
</dbReference>
<dbReference type="CDD" id="cd06257">
    <property type="entry name" value="DnaJ"/>
    <property type="match status" value="1"/>
</dbReference>
<protein>
    <submittedName>
        <fullName evidence="9">Molecular chaperone DnaJ</fullName>
    </submittedName>
</protein>
<comment type="subcellular location">
    <subcellularLocation>
        <location evidence="1">Membrane</location>
        <topology evidence="1">Single-pass membrane protein</topology>
    </subcellularLocation>
</comment>
<evidence type="ECO:0000256" key="2">
    <source>
        <dbReference type="ARBA" id="ARBA00022692"/>
    </source>
</evidence>
<dbReference type="InterPro" id="IPR001623">
    <property type="entry name" value="DnaJ_domain"/>
</dbReference>
<evidence type="ECO:0000256" key="4">
    <source>
        <dbReference type="ARBA" id="ARBA00023136"/>
    </source>
</evidence>
<keyword evidence="2 7" id="KW-0812">Transmembrane</keyword>
<dbReference type="Proteomes" id="UP000035489">
    <property type="component" value="Unassembled WGS sequence"/>
</dbReference>
<dbReference type="PROSITE" id="PS50076">
    <property type="entry name" value="DNAJ_2"/>
    <property type="match status" value="1"/>
</dbReference>
<evidence type="ECO:0000256" key="3">
    <source>
        <dbReference type="ARBA" id="ARBA00022989"/>
    </source>
</evidence>
<evidence type="ECO:0000259" key="8">
    <source>
        <dbReference type="PROSITE" id="PS50076"/>
    </source>
</evidence>
<evidence type="ECO:0000256" key="7">
    <source>
        <dbReference type="SAM" id="Phobius"/>
    </source>
</evidence>
<dbReference type="Gene3D" id="1.10.287.110">
    <property type="entry name" value="DnaJ domain"/>
    <property type="match status" value="1"/>
</dbReference>
<evidence type="ECO:0000256" key="5">
    <source>
        <dbReference type="ARBA" id="ARBA00038105"/>
    </source>
</evidence>
<feature type="transmembrane region" description="Helical" evidence="7">
    <location>
        <begin position="33"/>
        <end position="49"/>
    </location>
</feature>
<dbReference type="STRING" id="1225564.AA309_19910"/>
<feature type="region of interest" description="Disordered" evidence="6">
    <location>
        <begin position="161"/>
        <end position="184"/>
    </location>
</feature>
<organism evidence="9 10">
    <name type="scientific">Microvirga vignae</name>
    <dbReference type="NCBI Taxonomy" id="1225564"/>
    <lineage>
        <taxon>Bacteria</taxon>
        <taxon>Pseudomonadati</taxon>
        <taxon>Pseudomonadota</taxon>
        <taxon>Alphaproteobacteria</taxon>
        <taxon>Hyphomicrobiales</taxon>
        <taxon>Methylobacteriaceae</taxon>
        <taxon>Microvirga</taxon>
    </lineage>
</organism>
<dbReference type="SUPFAM" id="SSF46565">
    <property type="entry name" value="Chaperone J-domain"/>
    <property type="match status" value="1"/>
</dbReference>
<dbReference type="PATRIC" id="fig|1225564.3.peg.5287"/>
<evidence type="ECO:0000256" key="1">
    <source>
        <dbReference type="ARBA" id="ARBA00004167"/>
    </source>
</evidence>
<comment type="similarity">
    <text evidence="5">Belongs to the TIM14 family.</text>
</comment>
<name>A0A0H1R9H7_9HYPH</name>
<feature type="domain" description="J" evidence="8">
    <location>
        <begin position="187"/>
        <end position="241"/>
    </location>
</feature>
<accession>A0A0H1R9H7</accession>
<keyword evidence="10" id="KW-1185">Reference proteome</keyword>
<dbReference type="SMART" id="SM00271">
    <property type="entry name" value="DnaJ"/>
    <property type="match status" value="1"/>
</dbReference>
<dbReference type="FunFam" id="1.10.287.110:FF:000001">
    <property type="entry name" value="Import inner membrane translocase subunit tim14"/>
    <property type="match status" value="1"/>
</dbReference>
<keyword evidence="4 7" id="KW-0472">Membrane</keyword>
<dbReference type="InterPro" id="IPR036869">
    <property type="entry name" value="J_dom_sf"/>
</dbReference>
<comment type="caution">
    <text evidence="9">The sequence shown here is derived from an EMBL/GenBank/DDBJ whole genome shotgun (WGS) entry which is preliminary data.</text>
</comment>
<feature type="compositionally biased region" description="Basic and acidic residues" evidence="6">
    <location>
        <begin position="161"/>
        <end position="176"/>
    </location>
</feature>
<sequence>MMLLYGIAAVAVLWWFLSNFAHANPATLAKVLKIIGGIVAFGVAGLLAVRGRIDLALLIGSLGAWLLGWSRLNLPSFGSRTQRASGSISRVRSRLLEMTLDHDTGAIEGCVLAGAFAGRQLASLDTVRLRDLLRECHAGDPDGVRLLEAYLDRRFPHWREGTREDTRHEEQPRSDRQSASNVMTPEEAYQILNLRPGATPDEIRQAHRTLMKKLHPDQGGSTYLAARVNQAKDILLSRHDR</sequence>
<evidence type="ECO:0000313" key="9">
    <source>
        <dbReference type="EMBL" id="KLK91516.1"/>
    </source>
</evidence>
<dbReference type="GO" id="GO:0016020">
    <property type="term" value="C:membrane"/>
    <property type="evidence" value="ECO:0007669"/>
    <property type="project" value="UniProtKB-SubCell"/>
</dbReference>
<reference evidence="9 10" key="1">
    <citation type="submission" date="2015-05" db="EMBL/GenBank/DDBJ databases">
        <title>Draft genome sequence of Microvirga vignae strain BR3299, a novel nitrogen fixing bacteria isolated from Brazil semi-aired region.</title>
        <authorList>
            <person name="Zilli J.E."/>
            <person name="Passos S.R."/>
            <person name="Leite J."/>
            <person name="Baldani J.I."/>
            <person name="Xavier G.R."/>
            <person name="Rumjaneck N.G."/>
            <person name="Simoes-Araujo J.L."/>
        </authorList>
    </citation>
    <scope>NUCLEOTIDE SEQUENCE [LARGE SCALE GENOMIC DNA]</scope>
    <source>
        <strain evidence="9 10">BR3299</strain>
    </source>
</reference>
<dbReference type="Pfam" id="PF00226">
    <property type="entry name" value="DnaJ"/>
    <property type="match status" value="1"/>
</dbReference>
<proteinExistence type="inferred from homology"/>
<gene>
    <name evidence="9" type="ORF">AA309_19910</name>
</gene>
<dbReference type="AlphaFoldDB" id="A0A0H1R9H7"/>
<dbReference type="PANTHER" id="PTHR12763">
    <property type="match status" value="1"/>
</dbReference>
<keyword evidence="3 7" id="KW-1133">Transmembrane helix</keyword>
<evidence type="ECO:0000313" key="10">
    <source>
        <dbReference type="Proteomes" id="UP000035489"/>
    </source>
</evidence>
<dbReference type="PANTHER" id="PTHR12763:SF28">
    <property type="entry name" value="GEO10507P1-RELATED"/>
    <property type="match status" value="1"/>
</dbReference>
<dbReference type="OrthoDB" id="9811070at2"/>
<evidence type="ECO:0000256" key="6">
    <source>
        <dbReference type="SAM" id="MobiDB-lite"/>
    </source>
</evidence>